<feature type="domain" description="ISXO2-like transposase" evidence="2">
    <location>
        <begin position="98"/>
        <end position="292"/>
    </location>
</feature>
<proteinExistence type="predicted"/>
<evidence type="ECO:0000313" key="3">
    <source>
        <dbReference type="EMBL" id="PHZ07207.1"/>
    </source>
</evidence>
<keyword evidence="4" id="KW-1185">Reference proteome</keyword>
<dbReference type="InterPro" id="IPR053164">
    <property type="entry name" value="IS1016-like_transposase"/>
</dbReference>
<dbReference type="Proteomes" id="UP000242254">
    <property type="component" value="Unassembled WGS sequence"/>
</dbReference>
<dbReference type="RefSeq" id="XP_023460915.1">
    <property type="nucleotide sequence ID" value="XM_023609866.1"/>
</dbReference>
<gene>
    <name evidence="3" type="ORF">RHIMIDRAFT_242906</name>
</gene>
<feature type="region of interest" description="Disordered" evidence="1">
    <location>
        <begin position="329"/>
        <end position="427"/>
    </location>
</feature>
<dbReference type="GeneID" id="35440856"/>
<dbReference type="InterPro" id="IPR024445">
    <property type="entry name" value="Tnp_ISXO2-like"/>
</dbReference>
<evidence type="ECO:0000256" key="1">
    <source>
        <dbReference type="SAM" id="MobiDB-lite"/>
    </source>
</evidence>
<dbReference type="STRING" id="1340429.A0A2G4SEJ1"/>
<dbReference type="EMBL" id="KZ303896">
    <property type="protein sequence ID" value="PHZ07207.1"/>
    <property type="molecule type" value="Genomic_DNA"/>
</dbReference>
<dbReference type="AlphaFoldDB" id="A0A2G4SEJ1"/>
<dbReference type="PANTHER" id="PTHR47163">
    <property type="entry name" value="DDE_TNP_IS1595 DOMAIN-CONTAINING PROTEIN"/>
    <property type="match status" value="1"/>
</dbReference>
<evidence type="ECO:0000313" key="4">
    <source>
        <dbReference type="Proteomes" id="UP000242254"/>
    </source>
</evidence>
<feature type="compositionally biased region" description="Acidic residues" evidence="1">
    <location>
        <begin position="365"/>
        <end position="375"/>
    </location>
</feature>
<dbReference type="SMART" id="SM01126">
    <property type="entry name" value="DDE_Tnp_IS1595"/>
    <property type="match status" value="1"/>
</dbReference>
<feature type="compositionally biased region" description="Basic and acidic residues" evidence="1">
    <location>
        <begin position="401"/>
        <end position="412"/>
    </location>
</feature>
<evidence type="ECO:0000259" key="2">
    <source>
        <dbReference type="SMART" id="SM01126"/>
    </source>
</evidence>
<protein>
    <recommendedName>
        <fullName evidence="2">ISXO2-like transposase domain-containing protein</fullName>
    </recommendedName>
</protein>
<reference evidence="3 4" key="1">
    <citation type="journal article" date="2016" name="Proc. Natl. Acad. Sci. U.S.A.">
        <title>Lipid metabolic changes in an early divergent fungus govern the establishment of a mutualistic symbiosis with endobacteria.</title>
        <authorList>
            <person name="Lastovetsky O.A."/>
            <person name="Gaspar M.L."/>
            <person name="Mondo S.J."/>
            <person name="LaButti K.M."/>
            <person name="Sandor L."/>
            <person name="Grigoriev I.V."/>
            <person name="Henry S.A."/>
            <person name="Pawlowska T.E."/>
        </authorList>
    </citation>
    <scope>NUCLEOTIDE SEQUENCE [LARGE SCALE GENOMIC DNA]</scope>
    <source>
        <strain evidence="3 4">ATCC 52813</strain>
    </source>
</reference>
<sequence length="427" mass="48788">MVLTFRASKQQFYYRCRTPSSPRLHHDRQESITKGSMFYRKKADINRVYVALLEYFKKASIISIVNSVRISRPTVAQIAVDAQMLMHSDFVRYFGDYRLGNNERCDHIQIDESKFGKRKYNHGSRREGVWVFGMVEALRTGITYTYTDPSTGISQAREKYTAGRRMLCAVPNRISATLLPILYRFCKRGSVIRSDGWRAYAALHPNDVRLQNNVFASADYSPDQFFFSRHEVVNHSVGFATRDQVRGNHTEGFINTNIIEGLWREVKAFVQPRHRTIGHCPSRLLEYLWRYENRLTGLTRGLQRCLREVSFDARVTAGSSEAFDWITRAEDGNSQASTESVDGVAPPAVREPFQLQPGYDSDASSSEDDTDDEDWLPPASRTGLSAGLISSDESAVVPENQETRAASRENNRVRRIATTIRRSSRLR</sequence>
<accession>A0A2G4SEJ1</accession>
<organism evidence="3 4">
    <name type="scientific">Rhizopus microsporus ATCC 52813</name>
    <dbReference type="NCBI Taxonomy" id="1340429"/>
    <lineage>
        <taxon>Eukaryota</taxon>
        <taxon>Fungi</taxon>
        <taxon>Fungi incertae sedis</taxon>
        <taxon>Mucoromycota</taxon>
        <taxon>Mucoromycotina</taxon>
        <taxon>Mucoromycetes</taxon>
        <taxon>Mucorales</taxon>
        <taxon>Mucorineae</taxon>
        <taxon>Rhizopodaceae</taxon>
        <taxon>Rhizopus</taxon>
    </lineage>
</organism>
<dbReference type="PANTHER" id="PTHR47163:SF2">
    <property type="entry name" value="SI:DKEY-17M8.2"/>
    <property type="match status" value="1"/>
</dbReference>
<name>A0A2G4SEJ1_RHIZD</name>